<evidence type="ECO:0000256" key="6">
    <source>
        <dbReference type="ARBA" id="ARBA00023242"/>
    </source>
</evidence>
<accession>A0A8H7V781</accession>
<dbReference type="PANTHER" id="PTHR15840">
    <property type="entry name" value="CGI-121 FAMILY MEMBER"/>
    <property type="match status" value="1"/>
</dbReference>
<dbReference type="SUPFAM" id="SSF143870">
    <property type="entry name" value="PF0523-like"/>
    <property type="match status" value="1"/>
</dbReference>
<dbReference type="Pfam" id="PF08617">
    <property type="entry name" value="CGI-121"/>
    <property type="match status" value="1"/>
</dbReference>
<dbReference type="PANTHER" id="PTHR15840:SF10">
    <property type="entry name" value="EKC_KEOPS COMPLEX SUBUNIT TPRKB"/>
    <property type="match status" value="1"/>
</dbReference>
<dbReference type="InterPro" id="IPR036504">
    <property type="entry name" value="CGI121/TPRKB_sf"/>
</dbReference>
<organism evidence="9 10">
    <name type="scientific">Mucor saturninus</name>
    <dbReference type="NCBI Taxonomy" id="64648"/>
    <lineage>
        <taxon>Eukaryota</taxon>
        <taxon>Fungi</taxon>
        <taxon>Fungi incertae sedis</taxon>
        <taxon>Mucoromycota</taxon>
        <taxon>Mucoromycotina</taxon>
        <taxon>Mucoromycetes</taxon>
        <taxon>Mucorales</taxon>
        <taxon>Mucorineae</taxon>
        <taxon>Mucoraceae</taxon>
        <taxon>Mucor</taxon>
    </lineage>
</organism>
<evidence type="ECO:0000256" key="7">
    <source>
        <dbReference type="ARBA" id="ARBA00025043"/>
    </source>
</evidence>
<evidence type="ECO:0000256" key="1">
    <source>
        <dbReference type="ARBA" id="ARBA00004123"/>
    </source>
</evidence>
<keyword evidence="5" id="KW-0819">tRNA processing</keyword>
<dbReference type="Proteomes" id="UP000603453">
    <property type="component" value="Unassembled WGS sequence"/>
</dbReference>
<protein>
    <recommendedName>
        <fullName evidence="4">EKC/KEOPS complex subunit CGI121</fullName>
    </recommendedName>
    <alternativeName>
        <fullName evidence="3">EKC/KEOPS complex subunit cgi121</fullName>
    </alternativeName>
</protein>
<dbReference type="EMBL" id="JAEPRD010000033">
    <property type="protein sequence ID" value="KAG2205973.1"/>
    <property type="molecule type" value="Genomic_DNA"/>
</dbReference>
<evidence type="ECO:0000256" key="3">
    <source>
        <dbReference type="ARBA" id="ARBA00015316"/>
    </source>
</evidence>
<comment type="subcellular location">
    <subcellularLocation>
        <location evidence="1">Nucleus</location>
    </subcellularLocation>
</comment>
<proteinExistence type="inferred from homology"/>
<dbReference type="GO" id="GO:0005829">
    <property type="term" value="C:cytosol"/>
    <property type="evidence" value="ECO:0007669"/>
    <property type="project" value="TreeGrafter"/>
</dbReference>
<dbReference type="GO" id="GO:0002949">
    <property type="term" value="P:tRNA threonylcarbamoyladenosine modification"/>
    <property type="evidence" value="ECO:0007669"/>
    <property type="project" value="TreeGrafter"/>
</dbReference>
<dbReference type="GO" id="GO:0000408">
    <property type="term" value="C:EKC/KEOPS complex"/>
    <property type="evidence" value="ECO:0007669"/>
    <property type="project" value="TreeGrafter"/>
</dbReference>
<dbReference type="AlphaFoldDB" id="A0A8H7V781"/>
<name>A0A8H7V781_9FUNG</name>
<comment type="function">
    <text evidence="7">Component of the EKC/KEOPS complex that is required for the formation of a threonylcarbamoyl group on adenosine at position 37 (t(6)A37) in tRNAs that read codons beginning with adenine. The complex is probably involved in the transfer of the threonylcarbamoyl moiety of threonylcarbamoyl-AMP (TC-AMP) to the N6 group of A37. CGI121 acts as an allosteric effector that regulates the t(6)A activity of the complex. The EKC/KEOPS complex also promotes both telomere uncapping and telomere elongation. The complex is required for efficient recruitment of transcriptional coactivators. CGI121 is not required for tRNA modification.</text>
</comment>
<evidence type="ECO:0000256" key="8">
    <source>
        <dbReference type="RuleBase" id="RU004398"/>
    </source>
</evidence>
<dbReference type="OrthoDB" id="329139at2759"/>
<dbReference type="InterPro" id="IPR013926">
    <property type="entry name" value="CGI121/TPRKB"/>
</dbReference>
<dbReference type="Gene3D" id="3.30.2380.10">
    <property type="entry name" value="CGI121/TPRKB"/>
    <property type="match status" value="1"/>
</dbReference>
<keyword evidence="10" id="KW-1185">Reference proteome</keyword>
<dbReference type="GO" id="GO:0005634">
    <property type="term" value="C:nucleus"/>
    <property type="evidence" value="ECO:0007669"/>
    <property type="project" value="UniProtKB-SubCell"/>
</dbReference>
<gene>
    <name evidence="9" type="ORF">INT47_005291</name>
</gene>
<evidence type="ECO:0000256" key="2">
    <source>
        <dbReference type="ARBA" id="ARBA00005546"/>
    </source>
</evidence>
<sequence>MESYTLELSPQRGPVHFALFQNVTNATELRKRSIDQDPTLGLCIIDAHMILNKFHLLLAVNRALHDEQIKLKTNNVESEIAFSFGINNNIGKTFIAFGVKVETTDLMVIRVGSSTAQEAEAYIKERVEGEMVSFDHLASIRDMDAIKKIYQIDSQIQKEDDIMSLISGAMALKGH</sequence>
<keyword evidence="6 8" id="KW-0539">Nucleus</keyword>
<comment type="similarity">
    <text evidence="2 8">Belongs to the CGI121/TPRKB family.</text>
</comment>
<comment type="caution">
    <text evidence="9">The sequence shown here is derived from an EMBL/GenBank/DDBJ whole genome shotgun (WGS) entry which is preliminary data.</text>
</comment>
<reference evidence="9" key="1">
    <citation type="submission" date="2020-12" db="EMBL/GenBank/DDBJ databases">
        <title>Metabolic potential, ecology and presence of endohyphal bacteria is reflected in genomic diversity of Mucoromycotina.</title>
        <authorList>
            <person name="Muszewska A."/>
            <person name="Okrasinska A."/>
            <person name="Steczkiewicz K."/>
            <person name="Drgas O."/>
            <person name="Orlowska M."/>
            <person name="Perlinska-Lenart U."/>
            <person name="Aleksandrzak-Piekarczyk T."/>
            <person name="Szatraj K."/>
            <person name="Zielenkiewicz U."/>
            <person name="Pilsyk S."/>
            <person name="Malc E."/>
            <person name="Mieczkowski P."/>
            <person name="Kruszewska J.S."/>
            <person name="Biernat P."/>
            <person name="Pawlowska J."/>
        </authorList>
    </citation>
    <scope>NUCLEOTIDE SEQUENCE</scope>
    <source>
        <strain evidence="9">WA0000017839</strain>
    </source>
</reference>
<evidence type="ECO:0000256" key="5">
    <source>
        <dbReference type="ARBA" id="ARBA00022694"/>
    </source>
</evidence>
<evidence type="ECO:0000313" key="10">
    <source>
        <dbReference type="Proteomes" id="UP000603453"/>
    </source>
</evidence>
<evidence type="ECO:0000313" key="9">
    <source>
        <dbReference type="EMBL" id="KAG2205973.1"/>
    </source>
</evidence>
<evidence type="ECO:0000256" key="4">
    <source>
        <dbReference type="ARBA" id="ARBA00016009"/>
    </source>
</evidence>